<proteinExistence type="predicted"/>
<gene>
    <name evidence="1" type="ORF">HNP36_000041</name>
</gene>
<evidence type="ECO:0000313" key="2">
    <source>
        <dbReference type="Proteomes" id="UP000589738"/>
    </source>
</evidence>
<accession>A0A841N682</accession>
<evidence type="ECO:0000313" key="1">
    <source>
        <dbReference type="EMBL" id="MBB6368988.1"/>
    </source>
</evidence>
<dbReference type="RefSeq" id="WP_184162049.1">
    <property type="nucleotide sequence ID" value="NZ_JACHLC010000001.1"/>
</dbReference>
<dbReference type="AlphaFoldDB" id="A0A841N682"/>
<dbReference type="Proteomes" id="UP000589738">
    <property type="component" value="Unassembled WGS sequence"/>
</dbReference>
<name>A0A841N682_9FLAO</name>
<protein>
    <submittedName>
        <fullName evidence="1">Uncharacterized protein</fullName>
    </submittedName>
</protein>
<reference evidence="1 2" key="1">
    <citation type="submission" date="2020-08" db="EMBL/GenBank/DDBJ databases">
        <title>Functional genomics of gut bacteria from endangered species of beetles.</title>
        <authorList>
            <person name="Carlos-Shanley C."/>
        </authorList>
    </citation>
    <scope>NUCLEOTIDE SEQUENCE [LARGE SCALE GENOMIC DNA]</scope>
    <source>
        <strain evidence="1 2">S00136</strain>
    </source>
</reference>
<organism evidence="1 2">
    <name type="scientific">Chryseobacterium shigense</name>
    <dbReference type="NCBI Taxonomy" id="297244"/>
    <lineage>
        <taxon>Bacteria</taxon>
        <taxon>Pseudomonadati</taxon>
        <taxon>Bacteroidota</taxon>
        <taxon>Flavobacteriia</taxon>
        <taxon>Flavobacteriales</taxon>
        <taxon>Weeksellaceae</taxon>
        <taxon>Chryseobacterium group</taxon>
        <taxon>Chryseobacterium</taxon>
    </lineage>
</organism>
<dbReference type="EMBL" id="JACHLC010000001">
    <property type="protein sequence ID" value="MBB6368988.1"/>
    <property type="molecule type" value="Genomic_DNA"/>
</dbReference>
<sequence length="46" mass="5001">MKFNISFSANGKSSADKPVSAHGMFQEVVLGGPIKQNLLAKRIARR</sequence>
<comment type="caution">
    <text evidence="1">The sequence shown here is derived from an EMBL/GenBank/DDBJ whole genome shotgun (WGS) entry which is preliminary data.</text>
</comment>
<keyword evidence="2" id="KW-1185">Reference proteome</keyword>